<dbReference type="InterPro" id="IPR017972">
    <property type="entry name" value="Cyt_P450_CS"/>
</dbReference>
<keyword evidence="7 14" id="KW-1133">Transmembrane helix</keyword>
<dbReference type="OrthoDB" id="1055148at2759"/>
<dbReference type="InterPro" id="IPR001128">
    <property type="entry name" value="Cyt_P450"/>
</dbReference>
<dbReference type="Gene3D" id="1.10.630.10">
    <property type="entry name" value="Cytochrome P450"/>
    <property type="match status" value="1"/>
</dbReference>
<evidence type="ECO:0000313" key="16">
    <source>
        <dbReference type="Proteomes" id="UP000316621"/>
    </source>
</evidence>
<evidence type="ECO:0000256" key="11">
    <source>
        <dbReference type="ARBA" id="ARBA00023136"/>
    </source>
</evidence>
<dbReference type="PANTHER" id="PTHR47944">
    <property type="entry name" value="CYTOCHROME P450 98A9"/>
    <property type="match status" value="1"/>
</dbReference>
<dbReference type="PANTHER" id="PTHR47944:SF4">
    <property type="entry name" value="OS09G0441700 PROTEIN"/>
    <property type="match status" value="1"/>
</dbReference>
<keyword evidence="6 12" id="KW-0479">Metal-binding</keyword>
<dbReference type="GO" id="GO:0016020">
    <property type="term" value="C:membrane"/>
    <property type="evidence" value="ECO:0007669"/>
    <property type="project" value="UniProtKB-SubCell"/>
</dbReference>
<dbReference type="AlphaFoldDB" id="A0A4Y7IL67"/>
<evidence type="ECO:0000256" key="10">
    <source>
        <dbReference type="ARBA" id="ARBA00023033"/>
    </source>
</evidence>
<keyword evidence="5 14" id="KW-0812">Transmembrane</keyword>
<comment type="cofactor">
    <cofactor evidence="1 12">
        <name>heme</name>
        <dbReference type="ChEBI" id="CHEBI:30413"/>
    </cofactor>
</comment>
<evidence type="ECO:0000313" key="15">
    <source>
        <dbReference type="EMBL" id="RZC49457.1"/>
    </source>
</evidence>
<keyword evidence="11 14" id="KW-0472">Membrane</keyword>
<evidence type="ECO:0000256" key="1">
    <source>
        <dbReference type="ARBA" id="ARBA00001971"/>
    </source>
</evidence>
<dbReference type="GO" id="GO:0004497">
    <property type="term" value="F:monooxygenase activity"/>
    <property type="evidence" value="ECO:0007669"/>
    <property type="project" value="UniProtKB-KW"/>
</dbReference>
<evidence type="ECO:0000256" key="8">
    <source>
        <dbReference type="ARBA" id="ARBA00023002"/>
    </source>
</evidence>
<feature type="binding site" description="axial binding residue" evidence="12">
    <location>
        <position position="437"/>
    </location>
    <ligand>
        <name>heme</name>
        <dbReference type="ChEBI" id="CHEBI:30413"/>
    </ligand>
    <ligandPart>
        <name>Fe</name>
        <dbReference type="ChEBI" id="CHEBI:18248"/>
    </ligandPart>
</feature>
<reference evidence="15 16" key="1">
    <citation type="journal article" date="2018" name="Science">
        <title>The opium poppy genome and morphinan production.</title>
        <authorList>
            <person name="Guo L."/>
            <person name="Winzer T."/>
            <person name="Yang X."/>
            <person name="Li Y."/>
            <person name="Ning Z."/>
            <person name="He Z."/>
            <person name="Teodor R."/>
            <person name="Lu Y."/>
            <person name="Bowser T.A."/>
            <person name="Graham I.A."/>
            <person name="Ye K."/>
        </authorList>
    </citation>
    <scope>NUCLEOTIDE SEQUENCE [LARGE SCALE GENOMIC DNA]</scope>
    <source>
        <strain evidence="16">cv. HN1</strain>
        <tissue evidence="15">Leaves</tissue>
    </source>
</reference>
<dbReference type="PRINTS" id="PR00463">
    <property type="entry name" value="EP450I"/>
</dbReference>
<dbReference type="GO" id="GO:0005506">
    <property type="term" value="F:iron ion binding"/>
    <property type="evidence" value="ECO:0007669"/>
    <property type="project" value="InterPro"/>
</dbReference>
<evidence type="ECO:0000256" key="6">
    <source>
        <dbReference type="ARBA" id="ARBA00022723"/>
    </source>
</evidence>
<dbReference type="InterPro" id="IPR036396">
    <property type="entry name" value="Cyt_P450_sf"/>
</dbReference>
<keyword evidence="4 12" id="KW-0349">Heme</keyword>
<dbReference type="Pfam" id="PF00067">
    <property type="entry name" value="p450"/>
    <property type="match status" value="1"/>
</dbReference>
<dbReference type="STRING" id="3469.A0A4Y7IL67"/>
<comment type="subcellular location">
    <subcellularLocation>
        <location evidence="2">Membrane</location>
        <topology evidence="2">Single-pass membrane protein</topology>
    </subcellularLocation>
</comment>
<accession>A0A4Y7IL67</accession>
<sequence length="494" mass="54941">MDENSLIIIAGTVIIVLAIAKILALRKSYPTGTEWPAGPKTLPLIGNLHQLWGDLFHVVLANLAKVHGGVFTIWLGSWNPVIIVSDVNSAREVLLTKSSDYSARNYPDYLTVLSEGNDSINGSDCGPFWHNLRKGLTSGALNPLNVTSQSHLQERDMQNLIKSMQENALRENGILRPLDYVKKEAIRLLNRTIFGQDFSNDEDFIVGIHHTVHHLISIGGFANLADAFKIGEYVPRHRRYIRGLNNVGEQAAKLILPHIAAKPPTNSYLHFLKSQDFSEDVIVSLILEVYGFATDSIASTIVWALTFLVREQKIQEKLYREIKDVTGGTRPVKIADVNKMLYLKAVMKETIRMKPLGPMAIAHKATKNTSLMGRKIDKGTPVMVNIYAIQHNSEVFPEPYKFLPERFLNALNSDGSLGDIETMERSYLAFGAGMRVCAGMDIAKLSISFGIASLVNEFKWDCVSDGKLPDVAEDLSLILLIKNPLEARITPRVD</sequence>
<dbReference type="Proteomes" id="UP000316621">
    <property type="component" value="Chromosome 2"/>
</dbReference>
<evidence type="ECO:0000256" key="2">
    <source>
        <dbReference type="ARBA" id="ARBA00004167"/>
    </source>
</evidence>
<evidence type="ECO:0000256" key="9">
    <source>
        <dbReference type="ARBA" id="ARBA00023004"/>
    </source>
</evidence>
<name>A0A4Y7IL67_PAPSO</name>
<evidence type="ECO:0000256" key="5">
    <source>
        <dbReference type="ARBA" id="ARBA00022692"/>
    </source>
</evidence>
<organism evidence="15 16">
    <name type="scientific">Papaver somniferum</name>
    <name type="common">Opium poppy</name>
    <dbReference type="NCBI Taxonomy" id="3469"/>
    <lineage>
        <taxon>Eukaryota</taxon>
        <taxon>Viridiplantae</taxon>
        <taxon>Streptophyta</taxon>
        <taxon>Embryophyta</taxon>
        <taxon>Tracheophyta</taxon>
        <taxon>Spermatophyta</taxon>
        <taxon>Magnoliopsida</taxon>
        <taxon>Ranunculales</taxon>
        <taxon>Papaveraceae</taxon>
        <taxon>Papaveroideae</taxon>
        <taxon>Papaver</taxon>
    </lineage>
</organism>
<dbReference type="GO" id="GO:0033075">
    <property type="term" value="P:isoquinoline alkaloid biosynthetic process"/>
    <property type="evidence" value="ECO:0007669"/>
    <property type="project" value="UniProtKB-ARBA"/>
</dbReference>
<evidence type="ECO:0000256" key="7">
    <source>
        <dbReference type="ARBA" id="ARBA00022989"/>
    </source>
</evidence>
<keyword evidence="8 13" id="KW-0560">Oxidoreductase</keyword>
<dbReference type="PROSITE" id="PS00086">
    <property type="entry name" value="CYTOCHROME_P450"/>
    <property type="match status" value="1"/>
</dbReference>
<comment type="similarity">
    <text evidence="3 13">Belongs to the cytochrome P450 family.</text>
</comment>
<dbReference type="Gramene" id="RZC49457">
    <property type="protein sequence ID" value="RZC49457"/>
    <property type="gene ID" value="C5167_017881"/>
</dbReference>
<evidence type="ECO:0000256" key="4">
    <source>
        <dbReference type="ARBA" id="ARBA00022617"/>
    </source>
</evidence>
<evidence type="ECO:0000256" key="12">
    <source>
        <dbReference type="PIRSR" id="PIRSR602401-1"/>
    </source>
</evidence>
<dbReference type="SUPFAM" id="SSF48264">
    <property type="entry name" value="Cytochrome P450"/>
    <property type="match status" value="1"/>
</dbReference>
<keyword evidence="16" id="KW-1185">Reference proteome</keyword>
<gene>
    <name evidence="15" type="ORF">C5167_017881</name>
</gene>
<dbReference type="GO" id="GO:0016717">
    <property type="term" value="F:oxidoreductase activity, acting on paired donors, with oxidation of a pair of donors resulting in the reduction of molecular oxygen to two molecules of water"/>
    <property type="evidence" value="ECO:0007669"/>
    <property type="project" value="UniProtKB-ARBA"/>
</dbReference>
<keyword evidence="10 13" id="KW-0503">Monooxygenase</keyword>
<dbReference type="EMBL" id="CM010716">
    <property type="protein sequence ID" value="RZC49457.1"/>
    <property type="molecule type" value="Genomic_DNA"/>
</dbReference>
<proteinExistence type="inferred from homology"/>
<evidence type="ECO:0000256" key="13">
    <source>
        <dbReference type="RuleBase" id="RU000461"/>
    </source>
</evidence>
<protein>
    <submittedName>
        <fullName evidence="15">Uncharacterized protein</fullName>
    </submittedName>
</protein>
<feature type="transmembrane region" description="Helical" evidence="14">
    <location>
        <begin position="6"/>
        <end position="24"/>
    </location>
</feature>
<keyword evidence="9 12" id="KW-0408">Iron</keyword>
<evidence type="ECO:0000256" key="3">
    <source>
        <dbReference type="ARBA" id="ARBA00010617"/>
    </source>
</evidence>
<dbReference type="GO" id="GO:0020037">
    <property type="term" value="F:heme binding"/>
    <property type="evidence" value="ECO:0007669"/>
    <property type="project" value="InterPro"/>
</dbReference>
<dbReference type="InterPro" id="IPR002401">
    <property type="entry name" value="Cyt_P450_E_grp-I"/>
</dbReference>
<dbReference type="PRINTS" id="PR00385">
    <property type="entry name" value="P450"/>
</dbReference>
<evidence type="ECO:0000256" key="14">
    <source>
        <dbReference type="SAM" id="Phobius"/>
    </source>
</evidence>